<name>A0AAV9HYW5_9PEZI</name>
<evidence type="ECO:0000256" key="1">
    <source>
        <dbReference type="SAM" id="Coils"/>
    </source>
</evidence>
<reference evidence="3" key="2">
    <citation type="submission" date="2023-06" db="EMBL/GenBank/DDBJ databases">
        <authorList>
            <consortium name="Lawrence Berkeley National Laboratory"/>
            <person name="Mondo S.J."/>
            <person name="Hensen N."/>
            <person name="Bonometti L."/>
            <person name="Westerberg I."/>
            <person name="Brannstrom I.O."/>
            <person name="Guillou S."/>
            <person name="Cros-Aarteil S."/>
            <person name="Calhoun S."/>
            <person name="Haridas S."/>
            <person name="Kuo A."/>
            <person name="Pangilinan J."/>
            <person name="Riley R."/>
            <person name="Labutti K."/>
            <person name="Andreopoulos B."/>
            <person name="Lipzen A."/>
            <person name="Chen C."/>
            <person name="Yanf M."/>
            <person name="Daum C."/>
            <person name="Ng V."/>
            <person name="Clum A."/>
            <person name="Steindorff A."/>
            <person name="Ohm R."/>
            <person name="Martin F."/>
            <person name="Silar P."/>
            <person name="Natvig D."/>
            <person name="Lalanne C."/>
            <person name="Gautier V."/>
            <person name="Ament-Velasquez S.L."/>
            <person name="Kruys A."/>
            <person name="Hutchinson M.I."/>
            <person name="Powell A.J."/>
            <person name="Barry K."/>
            <person name="Miller A.N."/>
            <person name="Grigoriev I.V."/>
            <person name="Debuchy R."/>
            <person name="Gladieux P."/>
            <person name="Thoren M.H."/>
            <person name="Johannesson H."/>
        </authorList>
    </citation>
    <scope>NUCLEOTIDE SEQUENCE</scope>
    <source>
        <strain evidence="3">PSN324</strain>
    </source>
</reference>
<feature type="region of interest" description="Disordered" evidence="2">
    <location>
        <begin position="1"/>
        <end position="39"/>
    </location>
</feature>
<feature type="coiled-coil region" evidence="1">
    <location>
        <begin position="308"/>
        <end position="409"/>
    </location>
</feature>
<gene>
    <name evidence="3" type="ORF">QBC42DRAFT_18033</name>
</gene>
<feature type="region of interest" description="Disordered" evidence="2">
    <location>
        <begin position="418"/>
        <end position="440"/>
    </location>
</feature>
<sequence length="440" mass="50379">MPGTVYRDRSLRASQERWSKPDGNKILDNPDSDDDPDTIKTTQRKVKVLWEDSAGQIQVSCPVDIDFHVSRDQALFTLHRTVFCTNTRDSHIRLFLFPQNVKSITFEDTYPNVLSSPNISLRFVMSKPPTLELPPEAKPKPQHLHIVQTLMTLASLQDFTVYIDSFNLGPDRRTLFSSLPSLFSDMKSTLAPATVEQELSPPPYLQEPSSPARTPTESTNPDRKRRLSSDSPSPSANKRIFLTLDKLLSRVDRLEGIAAPCRYNSEEQDDIINHVNETVDEQLADVHVQILEMGENTEEMQQRLTHVGDEIRDEVAEVRDEVAGVEEEVAEMREKVDEVSGLRKRRARGAEIRDEVAKLRQEVIELRLEMRQEMEQTREEMRQEMRQEMEQLREEMRQERGQRQEEMRVVMELLKGLASGPCGGGGRRFNAASQPSESPQ</sequence>
<dbReference type="EMBL" id="MU864940">
    <property type="protein sequence ID" value="KAK4465314.1"/>
    <property type="molecule type" value="Genomic_DNA"/>
</dbReference>
<feature type="compositionally biased region" description="Basic and acidic residues" evidence="2">
    <location>
        <begin position="1"/>
        <end position="25"/>
    </location>
</feature>
<keyword evidence="4" id="KW-1185">Reference proteome</keyword>
<comment type="caution">
    <text evidence="3">The sequence shown here is derived from an EMBL/GenBank/DDBJ whole genome shotgun (WGS) entry which is preliminary data.</text>
</comment>
<reference evidence="3" key="1">
    <citation type="journal article" date="2023" name="Mol. Phylogenet. Evol.">
        <title>Genome-scale phylogeny and comparative genomics of the fungal order Sordariales.</title>
        <authorList>
            <person name="Hensen N."/>
            <person name="Bonometti L."/>
            <person name="Westerberg I."/>
            <person name="Brannstrom I.O."/>
            <person name="Guillou S."/>
            <person name="Cros-Aarteil S."/>
            <person name="Calhoun S."/>
            <person name="Haridas S."/>
            <person name="Kuo A."/>
            <person name="Mondo S."/>
            <person name="Pangilinan J."/>
            <person name="Riley R."/>
            <person name="LaButti K."/>
            <person name="Andreopoulos B."/>
            <person name="Lipzen A."/>
            <person name="Chen C."/>
            <person name="Yan M."/>
            <person name="Daum C."/>
            <person name="Ng V."/>
            <person name="Clum A."/>
            <person name="Steindorff A."/>
            <person name="Ohm R.A."/>
            <person name="Martin F."/>
            <person name="Silar P."/>
            <person name="Natvig D.O."/>
            <person name="Lalanne C."/>
            <person name="Gautier V."/>
            <person name="Ament-Velasquez S.L."/>
            <person name="Kruys A."/>
            <person name="Hutchinson M.I."/>
            <person name="Powell A.J."/>
            <person name="Barry K."/>
            <person name="Miller A.N."/>
            <person name="Grigoriev I.V."/>
            <person name="Debuchy R."/>
            <person name="Gladieux P."/>
            <person name="Hiltunen Thoren M."/>
            <person name="Johannesson H."/>
        </authorList>
    </citation>
    <scope>NUCLEOTIDE SEQUENCE</scope>
    <source>
        <strain evidence="3">PSN324</strain>
    </source>
</reference>
<evidence type="ECO:0000313" key="4">
    <source>
        <dbReference type="Proteomes" id="UP001321749"/>
    </source>
</evidence>
<feature type="compositionally biased region" description="Polar residues" evidence="2">
    <location>
        <begin position="431"/>
        <end position="440"/>
    </location>
</feature>
<dbReference type="AlphaFoldDB" id="A0AAV9HYW5"/>
<feature type="compositionally biased region" description="Polar residues" evidence="2">
    <location>
        <begin position="207"/>
        <end position="219"/>
    </location>
</feature>
<accession>A0AAV9HYW5</accession>
<evidence type="ECO:0000256" key="2">
    <source>
        <dbReference type="SAM" id="MobiDB-lite"/>
    </source>
</evidence>
<organism evidence="3 4">
    <name type="scientific">Cladorrhinum samala</name>
    <dbReference type="NCBI Taxonomy" id="585594"/>
    <lineage>
        <taxon>Eukaryota</taxon>
        <taxon>Fungi</taxon>
        <taxon>Dikarya</taxon>
        <taxon>Ascomycota</taxon>
        <taxon>Pezizomycotina</taxon>
        <taxon>Sordariomycetes</taxon>
        <taxon>Sordariomycetidae</taxon>
        <taxon>Sordariales</taxon>
        <taxon>Podosporaceae</taxon>
        <taxon>Cladorrhinum</taxon>
    </lineage>
</organism>
<keyword evidence="1" id="KW-0175">Coiled coil</keyword>
<feature type="region of interest" description="Disordered" evidence="2">
    <location>
        <begin position="199"/>
        <end position="235"/>
    </location>
</feature>
<protein>
    <submittedName>
        <fullName evidence="3">Uncharacterized protein</fullName>
    </submittedName>
</protein>
<dbReference type="Proteomes" id="UP001321749">
    <property type="component" value="Unassembled WGS sequence"/>
</dbReference>
<evidence type="ECO:0000313" key="3">
    <source>
        <dbReference type="EMBL" id="KAK4465314.1"/>
    </source>
</evidence>
<proteinExistence type="predicted"/>